<name>K3W754_GLOUD</name>
<reference evidence="2" key="3">
    <citation type="submission" date="2015-02" db="UniProtKB">
        <authorList>
            <consortium name="EnsemblProtists"/>
        </authorList>
    </citation>
    <scope>IDENTIFICATION</scope>
    <source>
        <strain evidence="2">DAOM BR144</strain>
    </source>
</reference>
<organism evidence="2 3">
    <name type="scientific">Globisporangium ultimum (strain ATCC 200006 / CBS 805.95 / DAOM BR144)</name>
    <name type="common">Pythium ultimum</name>
    <dbReference type="NCBI Taxonomy" id="431595"/>
    <lineage>
        <taxon>Eukaryota</taxon>
        <taxon>Sar</taxon>
        <taxon>Stramenopiles</taxon>
        <taxon>Oomycota</taxon>
        <taxon>Peronosporomycetes</taxon>
        <taxon>Pythiales</taxon>
        <taxon>Pythiaceae</taxon>
        <taxon>Globisporangium</taxon>
    </lineage>
</organism>
<protein>
    <recommendedName>
        <fullName evidence="4">Transmembrane protein 135 N-terminal domain-containing protein</fullName>
    </recommendedName>
</protein>
<dbReference type="InterPro" id="IPR026749">
    <property type="entry name" value="Tmem135"/>
</dbReference>
<dbReference type="eggNOG" id="KOG1398">
    <property type="taxonomic scope" value="Eukaryota"/>
</dbReference>
<dbReference type="AlphaFoldDB" id="K3W754"/>
<dbReference type="HOGENOM" id="CLU_042738_0_0_1"/>
<dbReference type="VEuPathDB" id="FungiDB:PYU1_G000795"/>
<sequence length="493" mass="54429">MERMYSAVFPDDMETAGFPAPSDTECIVELTAEALAQHNSKTLTELQDVRPLDSQSEKSLTARRHLSSQDTFVDEPLPHFDDSNGSSEDVDAVADTEDEAARALVGATPKAVVRDLKAALRAALRAFLYAYGAKAFTALLLAARKWSSFRSGATGALRQLVETDTLRFGAFVGSLVGAFRVTEIAARIARGTKDQTNLAIAGAVSGLTLLVDSKARRTTVSLYIFMRMLDVVGRHLTAAKVLPAWKYSTEWIFALSNAAIMYGVVIQPVTVAKGYYNWMLSTAGLTDFGLEHTFRERLLDVVDANGVPIPFRACQPHYHAESCIGHSAKEWVGGIGRTARVYFPVHFLPALIFKLQQLRASPVASVTTLTLAALRSCVFLTSYQTVVKLVMCAIRNTWHRDFHMTGWSSGFIAGWTLLLESPKRRSELTLYCGLRGMEIVWRLLKLKGLVRYVQHSEVALFSLSMALIMSSPPAHVKPTYLRLLRFLFGQNAI</sequence>
<dbReference type="PANTHER" id="PTHR12459:SF15">
    <property type="entry name" value="TRANSMEMBRANE PROTEIN 135"/>
    <property type="match status" value="1"/>
</dbReference>
<dbReference type="PANTHER" id="PTHR12459">
    <property type="entry name" value="TRANSMEMBRANE PROTEIN 135-RELATED"/>
    <property type="match status" value="1"/>
</dbReference>
<dbReference type="EnsemblProtists" id="PYU1_T000795">
    <property type="protein sequence ID" value="PYU1_T000795"/>
    <property type="gene ID" value="PYU1_G000795"/>
</dbReference>
<evidence type="ECO:0000313" key="3">
    <source>
        <dbReference type="Proteomes" id="UP000019132"/>
    </source>
</evidence>
<dbReference type="OMA" id="ISLYCVA"/>
<evidence type="ECO:0000313" key="2">
    <source>
        <dbReference type="EnsemblProtists" id="PYU1_T000795"/>
    </source>
</evidence>
<dbReference type="EMBL" id="GL376620">
    <property type="status" value="NOT_ANNOTATED_CDS"/>
    <property type="molecule type" value="Genomic_DNA"/>
</dbReference>
<dbReference type="InParanoid" id="K3W754"/>
<reference evidence="3" key="1">
    <citation type="journal article" date="2010" name="Genome Biol.">
        <title>Genome sequence of the necrotrophic plant pathogen Pythium ultimum reveals original pathogenicity mechanisms and effector repertoire.</title>
        <authorList>
            <person name="Levesque C.A."/>
            <person name="Brouwer H."/>
            <person name="Cano L."/>
            <person name="Hamilton J.P."/>
            <person name="Holt C."/>
            <person name="Huitema E."/>
            <person name="Raffaele S."/>
            <person name="Robideau G.P."/>
            <person name="Thines M."/>
            <person name="Win J."/>
            <person name="Zerillo M.M."/>
            <person name="Beakes G.W."/>
            <person name="Boore J.L."/>
            <person name="Busam D."/>
            <person name="Dumas B."/>
            <person name="Ferriera S."/>
            <person name="Fuerstenberg S.I."/>
            <person name="Gachon C.M."/>
            <person name="Gaulin E."/>
            <person name="Govers F."/>
            <person name="Grenville-Briggs L."/>
            <person name="Horner N."/>
            <person name="Hostetler J."/>
            <person name="Jiang R.H."/>
            <person name="Johnson J."/>
            <person name="Krajaejun T."/>
            <person name="Lin H."/>
            <person name="Meijer H.J."/>
            <person name="Moore B."/>
            <person name="Morris P."/>
            <person name="Phuntmart V."/>
            <person name="Puiu D."/>
            <person name="Shetty J."/>
            <person name="Stajich J.E."/>
            <person name="Tripathy S."/>
            <person name="Wawra S."/>
            <person name="van West P."/>
            <person name="Whitty B.R."/>
            <person name="Coutinho P.M."/>
            <person name="Henrissat B."/>
            <person name="Martin F."/>
            <person name="Thomas P.D."/>
            <person name="Tyler B.M."/>
            <person name="De Vries R.P."/>
            <person name="Kamoun S."/>
            <person name="Yandell M."/>
            <person name="Tisserat N."/>
            <person name="Buell C.R."/>
        </authorList>
    </citation>
    <scope>NUCLEOTIDE SEQUENCE</scope>
    <source>
        <strain evidence="3">DAOM:BR144</strain>
    </source>
</reference>
<dbReference type="Proteomes" id="UP000019132">
    <property type="component" value="Unassembled WGS sequence"/>
</dbReference>
<proteinExistence type="predicted"/>
<evidence type="ECO:0000256" key="1">
    <source>
        <dbReference type="SAM" id="MobiDB-lite"/>
    </source>
</evidence>
<feature type="region of interest" description="Disordered" evidence="1">
    <location>
        <begin position="46"/>
        <end position="90"/>
    </location>
</feature>
<reference evidence="3" key="2">
    <citation type="submission" date="2010-04" db="EMBL/GenBank/DDBJ databases">
        <authorList>
            <person name="Buell R."/>
            <person name="Hamilton J."/>
            <person name="Hostetler J."/>
        </authorList>
    </citation>
    <scope>NUCLEOTIDE SEQUENCE [LARGE SCALE GENOMIC DNA]</scope>
    <source>
        <strain evidence="3">DAOM:BR144</strain>
    </source>
</reference>
<accession>K3W754</accession>
<evidence type="ECO:0008006" key="4">
    <source>
        <dbReference type="Google" id="ProtNLM"/>
    </source>
</evidence>
<keyword evidence="3" id="KW-1185">Reference proteome</keyword>